<dbReference type="GO" id="GO:0016209">
    <property type="term" value="F:antioxidant activity"/>
    <property type="evidence" value="ECO:0007669"/>
    <property type="project" value="InterPro"/>
</dbReference>
<dbReference type="STRING" id="334253.SAMN04487943_104259"/>
<keyword evidence="8" id="KW-1185">Reference proteome</keyword>
<dbReference type="EMBL" id="FOTR01000004">
    <property type="protein sequence ID" value="SFL84201.1"/>
    <property type="molecule type" value="Genomic_DNA"/>
</dbReference>
<sequence>MKKIEQAKQKKQIKKRNRFIFRSSILVVLFGALLFAVVSNLIAEEEATLDIGDKAKDFQLKRVANNEDAKKSTLQLSDLEGKGVMLNFWATYCEPCEREMPYMEKLYPKYQEQGVEIVAVSVDATELVIDKFVDHYDLSFPVLHDKDSQVLDAYGIRPLPTTYFIDENGVVVERVLGELSLERLEGYLQQIVPKET</sequence>
<dbReference type="RefSeq" id="WP_091483413.1">
    <property type="nucleotide sequence ID" value="NZ_FOTR01000004.1"/>
</dbReference>
<gene>
    <name evidence="7" type="ORF">SAMN04487943_104259</name>
</gene>
<evidence type="ECO:0000256" key="3">
    <source>
        <dbReference type="ARBA" id="ARBA00022968"/>
    </source>
</evidence>
<dbReference type="PANTHER" id="PTHR42852">
    <property type="entry name" value="THIOL:DISULFIDE INTERCHANGE PROTEIN DSBE"/>
    <property type="match status" value="1"/>
</dbReference>
<organism evidence="7 8">
    <name type="scientific">Gracilibacillus orientalis</name>
    <dbReference type="NCBI Taxonomy" id="334253"/>
    <lineage>
        <taxon>Bacteria</taxon>
        <taxon>Bacillati</taxon>
        <taxon>Bacillota</taxon>
        <taxon>Bacilli</taxon>
        <taxon>Bacillales</taxon>
        <taxon>Bacillaceae</taxon>
        <taxon>Gracilibacillus</taxon>
    </lineage>
</organism>
<evidence type="ECO:0000313" key="7">
    <source>
        <dbReference type="EMBL" id="SFL84201.1"/>
    </source>
</evidence>
<dbReference type="PROSITE" id="PS51352">
    <property type="entry name" value="THIOREDOXIN_2"/>
    <property type="match status" value="1"/>
</dbReference>
<name>A0A1I4KZU8_9BACI</name>
<dbReference type="GO" id="GO:0030313">
    <property type="term" value="C:cell envelope"/>
    <property type="evidence" value="ECO:0007669"/>
    <property type="project" value="UniProtKB-SubCell"/>
</dbReference>
<proteinExistence type="predicted"/>
<dbReference type="OrthoDB" id="25753at2"/>
<dbReference type="SUPFAM" id="SSF52833">
    <property type="entry name" value="Thioredoxin-like"/>
    <property type="match status" value="1"/>
</dbReference>
<dbReference type="Gene3D" id="3.40.30.10">
    <property type="entry name" value="Glutaredoxin"/>
    <property type="match status" value="1"/>
</dbReference>
<protein>
    <submittedName>
        <fullName evidence="7">Peroxiredoxin</fullName>
    </submittedName>
</protein>
<dbReference type="GO" id="GO:0016491">
    <property type="term" value="F:oxidoreductase activity"/>
    <property type="evidence" value="ECO:0007669"/>
    <property type="project" value="InterPro"/>
</dbReference>
<evidence type="ECO:0000313" key="8">
    <source>
        <dbReference type="Proteomes" id="UP000198565"/>
    </source>
</evidence>
<accession>A0A1I4KZU8</accession>
<dbReference type="NCBIfam" id="NF002854">
    <property type="entry name" value="PRK03147.1"/>
    <property type="match status" value="1"/>
</dbReference>
<dbReference type="GO" id="GO:0017004">
    <property type="term" value="P:cytochrome complex assembly"/>
    <property type="evidence" value="ECO:0007669"/>
    <property type="project" value="UniProtKB-KW"/>
</dbReference>
<dbReference type="PANTHER" id="PTHR42852:SF6">
    <property type="entry name" value="THIOL:DISULFIDE INTERCHANGE PROTEIN DSBE"/>
    <property type="match status" value="1"/>
</dbReference>
<keyword evidence="4" id="KW-1015">Disulfide bond</keyword>
<keyword evidence="3" id="KW-0812">Transmembrane</keyword>
<dbReference type="InterPro" id="IPR000866">
    <property type="entry name" value="AhpC/TSA"/>
</dbReference>
<keyword evidence="3" id="KW-0735">Signal-anchor</keyword>
<dbReference type="Proteomes" id="UP000198565">
    <property type="component" value="Unassembled WGS sequence"/>
</dbReference>
<keyword evidence="2" id="KW-0201">Cytochrome c-type biogenesis</keyword>
<dbReference type="InterPro" id="IPR013766">
    <property type="entry name" value="Thioredoxin_domain"/>
</dbReference>
<keyword evidence="5" id="KW-0676">Redox-active center</keyword>
<dbReference type="Pfam" id="PF00578">
    <property type="entry name" value="AhpC-TSA"/>
    <property type="match status" value="1"/>
</dbReference>
<reference evidence="8" key="1">
    <citation type="submission" date="2016-10" db="EMBL/GenBank/DDBJ databases">
        <authorList>
            <person name="Varghese N."/>
            <person name="Submissions S."/>
        </authorList>
    </citation>
    <scope>NUCLEOTIDE SEQUENCE [LARGE SCALE GENOMIC DNA]</scope>
    <source>
        <strain evidence="8">CGMCC 1.4250</strain>
    </source>
</reference>
<evidence type="ECO:0000256" key="4">
    <source>
        <dbReference type="ARBA" id="ARBA00023157"/>
    </source>
</evidence>
<feature type="domain" description="Thioredoxin" evidence="6">
    <location>
        <begin position="49"/>
        <end position="193"/>
    </location>
</feature>
<evidence type="ECO:0000256" key="2">
    <source>
        <dbReference type="ARBA" id="ARBA00022748"/>
    </source>
</evidence>
<dbReference type="InterPro" id="IPR036249">
    <property type="entry name" value="Thioredoxin-like_sf"/>
</dbReference>
<evidence type="ECO:0000256" key="1">
    <source>
        <dbReference type="ARBA" id="ARBA00004196"/>
    </source>
</evidence>
<dbReference type="InterPro" id="IPR017937">
    <property type="entry name" value="Thioredoxin_CS"/>
</dbReference>
<dbReference type="AlphaFoldDB" id="A0A1I4KZU8"/>
<dbReference type="InterPro" id="IPR050553">
    <property type="entry name" value="Thioredoxin_ResA/DsbE_sf"/>
</dbReference>
<evidence type="ECO:0000259" key="6">
    <source>
        <dbReference type="PROSITE" id="PS51352"/>
    </source>
</evidence>
<comment type="subcellular location">
    <subcellularLocation>
        <location evidence="1">Cell envelope</location>
    </subcellularLocation>
</comment>
<evidence type="ECO:0000256" key="5">
    <source>
        <dbReference type="ARBA" id="ARBA00023284"/>
    </source>
</evidence>
<dbReference type="PROSITE" id="PS00194">
    <property type="entry name" value="THIOREDOXIN_1"/>
    <property type="match status" value="1"/>
</dbReference>
<dbReference type="CDD" id="cd02966">
    <property type="entry name" value="TlpA_like_family"/>
    <property type="match status" value="1"/>
</dbReference>